<dbReference type="EMBL" id="OIVN01006326">
    <property type="protein sequence ID" value="SPD30620.1"/>
    <property type="molecule type" value="Genomic_DNA"/>
</dbReference>
<proteinExistence type="predicted"/>
<dbReference type="AlphaFoldDB" id="A0A2N9J283"/>
<dbReference type="InterPro" id="IPR025398">
    <property type="entry name" value="DUF4371"/>
</dbReference>
<evidence type="ECO:0000259" key="1">
    <source>
        <dbReference type="Pfam" id="PF14291"/>
    </source>
</evidence>
<dbReference type="PANTHER" id="PTHR11697">
    <property type="entry name" value="GENERAL TRANSCRIPTION FACTOR 2-RELATED ZINC FINGER PROTEIN"/>
    <property type="match status" value="1"/>
</dbReference>
<dbReference type="InterPro" id="IPR012337">
    <property type="entry name" value="RNaseH-like_sf"/>
</dbReference>
<evidence type="ECO:0000313" key="2">
    <source>
        <dbReference type="EMBL" id="SPD30620.1"/>
    </source>
</evidence>
<reference evidence="2" key="1">
    <citation type="submission" date="2018-02" db="EMBL/GenBank/DDBJ databases">
        <authorList>
            <person name="Cohen D.B."/>
            <person name="Kent A.D."/>
        </authorList>
    </citation>
    <scope>NUCLEOTIDE SEQUENCE</scope>
</reference>
<organism evidence="2">
    <name type="scientific">Fagus sylvatica</name>
    <name type="common">Beechnut</name>
    <dbReference type="NCBI Taxonomy" id="28930"/>
    <lineage>
        <taxon>Eukaryota</taxon>
        <taxon>Viridiplantae</taxon>
        <taxon>Streptophyta</taxon>
        <taxon>Embryophyta</taxon>
        <taxon>Tracheophyta</taxon>
        <taxon>Spermatophyta</taxon>
        <taxon>Magnoliopsida</taxon>
        <taxon>eudicotyledons</taxon>
        <taxon>Gunneridae</taxon>
        <taxon>Pentapetalae</taxon>
        <taxon>rosids</taxon>
        <taxon>fabids</taxon>
        <taxon>Fagales</taxon>
        <taxon>Fagaceae</taxon>
        <taxon>Fagus</taxon>
    </lineage>
</organism>
<dbReference type="InterPro" id="IPR055298">
    <property type="entry name" value="AtLOH3-like"/>
</dbReference>
<sequence length="475" mass="53900">MWMSQFKKILSQNFKKLILLCWNGILDCVNKYGIIMLINVMKFDELTVTMVFSNPNCLHTKNPDQKSIIVAFNTLGSNSFQHGLNILLRKMQHFVSHVFSFISHLGILDKMHSRLMDFSSWKKVRNGTRCAFLSHVGKDFNSSHKVAEKKLDDLMNQPQHIDKVLNKQCHTEIANNRLQLKVSIDVVRVLALQGIAFRGRDESSTSVNRGNFLEILDVVASYDKKVAEVIAKAPKNATYTSPQIQKEILHVFSTKVMNAIREEISDAKFCIVVDEARDESVREQMAVVLRFVDKDGFVREHFFGVVHVSDTVALTLKKVIYSLLSCYNLDIQNIRGQGYDGASNMRGESNGLQALISHDCPYAYYIHCFAHRLQLALVAASKAVIPVGKFFDRLAFIINIVGASCKRNEQLKLAQDAEFAYLIDIDELETGRGLNQKCTLQRAGDTRWSSHFRSISSLIKIFCPTCEVLLKIIKE</sequence>
<gene>
    <name evidence="2" type="ORF">FSB_LOCUS58502</name>
</gene>
<dbReference type="Pfam" id="PF14291">
    <property type="entry name" value="DUF4371"/>
    <property type="match status" value="1"/>
</dbReference>
<dbReference type="PANTHER" id="PTHR11697:SF231">
    <property type="entry name" value="TTF-TYPE DOMAIN-CONTAINING PROTEIN"/>
    <property type="match status" value="1"/>
</dbReference>
<name>A0A2N9J283_FAGSY</name>
<feature type="domain" description="DUF4371" evidence="1">
    <location>
        <begin position="118"/>
        <end position="351"/>
    </location>
</feature>
<accession>A0A2N9J283</accession>
<dbReference type="SUPFAM" id="SSF53098">
    <property type="entry name" value="Ribonuclease H-like"/>
    <property type="match status" value="1"/>
</dbReference>
<protein>
    <recommendedName>
        <fullName evidence="1">DUF4371 domain-containing protein</fullName>
    </recommendedName>
</protein>